<evidence type="ECO:0000256" key="3">
    <source>
        <dbReference type="ARBA" id="ARBA00048267"/>
    </source>
</evidence>
<evidence type="ECO:0000313" key="7">
    <source>
        <dbReference type="Proteomes" id="UP000772618"/>
    </source>
</evidence>
<dbReference type="Proteomes" id="UP000772618">
    <property type="component" value="Unassembled WGS sequence"/>
</dbReference>
<sequence length="187" mass="20532">MYELLVIGGSAGSLSVVLKILPHINRSLGLAIIIVFHRKNSEDTSLIEVLSRRTDCYVKEAEDKDELQPGTIYLAPADYHVLIEKDRSITLDDSEKINHSRPSIDVTFESAAEVYNSSLACMLLSGANADGVEGLISARKRGALILVQDPATAEVPFMPKQALERVGVDFLVKECNLRECPIFKSDS</sequence>
<protein>
    <recommendedName>
        <fullName evidence="2">protein-glutamate methylesterase</fullName>
        <ecNumber evidence="2">3.1.1.61</ecNumber>
    </recommendedName>
</protein>
<feature type="domain" description="CheB-type methylesterase" evidence="5">
    <location>
        <begin position="1"/>
        <end position="163"/>
    </location>
</feature>
<comment type="catalytic activity">
    <reaction evidence="3">
        <text>[protein]-L-glutamate 5-O-methyl ester + H2O = L-glutamyl-[protein] + methanol + H(+)</text>
        <dbReference type="Rhea" id="RHEA:23236"/>
        <dbReference type="Rhea" id="RHEA-COMP:10208"/>
        <dbReference type="Rhea" id="RHEA-COMP:10311"/>
        <dbReference type="ChEBI" id="CHEBI:15377"/>
        <dbReference type="ChEBI" id="CHEBI:15378"/>
        <dbReference type="ChEBI" id="CHEBI:17790"/>
        <dbReference type="ChEBI" id="CHEBI:29973"/>
        <dbReference type="ChEBI" id="CHEBI:82795"/>
        <dbReference type="EC" id="3.1.1.61"/>
    </reaction>
</comment>
<dbReference type="PROSITE" id="PS50122">
    <property type="entry name" value="CHEB"/>
    <property type="match status" value="1"/>
</dbReference>
<dbReference type="InterPro" id="IPR035909">
    <property type="entry name" value="CheB_C"/>
</dbReference>
<dbReference type="PANTHER" id="PTHR42872:SF3">
    <property type="entry name" value="PROTEIN-GLUTAMATE METHYLESTERASE_PROTEIN-GLUTAMINE GLUTAMINASE 1"/>
    <property type="match status" value="1"/>
</dbReference>
<dbReference type="EC" id="3.1.1.61" evidence="2"/>
<keyword evidence="7" id="KW-1185">Reference proteome</keyword>
<evidence type="ECO:0000313" key="6">
    <source>
        <dbReference type="EMBL" id="MBT1704774.1"/>
    </source>
</evidence>
<accession>A0ABS5VV76</accession>
<evidence type="ECO:0000256" key="1">
    <source>
        <dbReference type="ARBA" id="ARBA00022801"/>
    </source>
</evidence>
<comment type="caution">
    <text evidence="6">The sequence shown here is derived from an EMBL/GenBank/DDBJ whole genome shotgun (WGS) entry which is preliminary data.</text>
</comment>
<evidence type="ECO:0000256" key="4">
    <source>
        <dbReference type="PROSITE-ProRule" id="PRU00050"/>
    </source>
</evidence>
<keyword evidence="1 4" id="KW-0378">Hydrolase</keyword>
<name>A0ABS5VV76_9BACT</name>
<evidence type="ECO:0000259" key="5">
    <source>
        <dbReference type="PROSITE" id="PS50122"/>
    </source>
</evidence>
<dbReference type="RefSeq" id="WP_254154733.1">
    <property type="nucleotide sequence ID" value="NZ_JAHESD010000039.1"/>
</dbReference>
<keyword evidence="4" id="KW-0145">Chemotaxis</keyword>
<feature type="active site" evidence="4">
    <location>
        <position position="130"/>
    </location>
</feature>
<organism evidence="6 7">
    <name type="scientific">Chryseosolibacter indicus</name>
    <dbReference type="NCBI Taxonomy" id="2782351"/>
    <lineage>
        <taxon>Bacteria</taxon>
        <taxon>Pseudomonadati</taxon>
        <taxon>Bacteroidota</taxon>
        <taxon>Cytophagia</taxon>
        <taxon>Cytophagales</taxon>
        <taxon>Chryseotaleaceae</taxon>
        <taxon>Chryseosolibacter</taxon>
    </lineage>
</organism>
<proteinExistence type="predicted"/>
<dbReference type="CDD" id="cd16433">
    <property type="entry name" value="CheB"/>
    <property type="match status" value="1"/>
</dbReference>
<dbReference type="PANTHER" id="PTHR42872">
    <property type="entry name" value="PROTEIN-GLUTAMATE METHYLESTERASE/PROTEIN-GLUTAMINE GLUTAMINASE"/>
    <property type="match status" value="1"/>
</dbReference>
<evidence type="ECO:0000256" key="2">
    <source>
        <dbReference type="ARBA" id="ARBA00039140"/>
    </source>
</evidence>
<gene>
    <name evidence="6" type="ORF">KK060_15875</name>
</gene>
<dbReference type="Gene3D" id="3.40.50.180">
    <property type="entry name" value="Methylesterase CheB, C-terminal domain"/>
    <property type="match status" value="1"/>
</dbReference>
<dbReference type="SUPFAM" id="SSF52738">
    <property type="entry name" value="Methylesterase CheB, C-terminal domain"/>
    <property type="match status" value="1"/>
</dbReference>
<reference evidence="6 7" key="1">
    <citation type="submission" date="2021-05" db="EMBL/GenBank/DDBJ databases">
        <title>A Polyphasic approach of four new species of the genus Ohtaekwangia: Ohtaekwangia histidinii sp. nov., Ohtaekwangia cretensis sp. nov., Ohtaekwangia indiensis sp. nov., Ohtaekwangia reichenbachii sp. nov. from diverse environment.</title>
        <authorList>
            <person name="Octaviana S."/>
        </authorList>
    </citation>
    <scope>NUCLEOTIDE SEQUENCE [LARGE SCALE GENOMIC DNA]</scope>
    <source>
        <strain evidence="6 7">PWU20</strain>
    </source>
</reference>
<dbReference type="Pfam" id="PF01339">
    <property type="entry name" value="CheB_methylest"/>
    <property type="match status" value="1"/>
</dbReference>
<feature type="active site" evidence="4">
    <location>
        <position position="37"/>
    </location>
</feature>
<dbReference type="InterPro" id="IPR000673">
    <property type="entry name" value="Sig_transdc_resp-reg_Me-estase"/>
</dbReference>
<dbReference type="EMBL" id="JAHESD010000039">
    <property type="protein sequence ID" value="MBT1704774.1"/>
    <property type="molecule type" value="Genomic_DNA"/>
</dbReference>
<feature type="active site" evidence="4">
    <location>
        <position position="10"/>
    </location>
</feature>